<evidence type="ECO:0000256" key="5">
    <source>
        <dbReference type="ARBA" id="ARBA00023002"/>
    </source>
</evidence>
<keyword evidence="5" id="KW-0560">Oxidoreductase</keyword>
<keyword evidence="4 8" id="KW-0479">Metal-binding</keyword>
<dbReference type="PANTHER" id="PTHR24304:SF2">
    <property type="entry name" value="24-HYDROXYCHOLESTEROL 7-ALPHA-HYDROXYLASE"/>
    <property type="match status" value="1"/>
</dbReference>
<feature type="transmembrane region" description="Helical" evidence="9">
    <location>
        <begin position="6"/>
        <end position="26"/>
    </location>
</feature>
<dbReference type="Pfam" id="PF00067">
    <property type="entry name" value="p450"/>
    <property type="match status" value="1"/>
</dbReference>
<dbReference type="GO" id="GO:0008395">
    <property type="term" value="F:steroid hydroxylase activity"/>
    <property type="evidence" value="ECO:0007669"/>
    <property type="project" value="TreeGrafter"/>
</dbReference>
<dbReference type="InterPro" id="IPR050529">
    <property type="entry name" value="CYP450_sterol_14alpha_dmase"/>
</dbReference>
<evidence type="ECO:0000256" key="9">
    <source>
        <dbReference type="SAM" id="Phobius"/>
    </source>
</evidence>
<dbReference type="InterPro" id="IPR002403">
    <property type="entry name" value="Cyt_P450_E_grp-IV"/>
</dbReference>
<keyword evidence="3 8" id="KW-0349">Heme</keyword>
<dbReference type="InterPro" id="IPR036396">
    <property type="entry name" value="Cyt_P450_sf"/>
</dbReference>
<evidence type="ECO:0000313" key="11">
    <source>
        <dbReference type="Proteomes" id="UP000247810"/>
    </source>
</evidence>
<sequence>MLATAWLALTRAFYLFLCACLVRILLQLKKRPFPANAPKLIAGYPVVGALQLLFDQGRFCHGSKASSPTGSYSFYLGRHRVVGLAGPQGRKTFFEHRDLDLDQGTDIFIPVSNATEHTDDPSVETHGSHLRAAMRTALLRTDKLGFVPAAVRACTSATWDRIAASELIDPFQEMGQLYSQTSQAVLGIDEIARSPARAKTVRGIVTTLEGIFSPIDMVVPWLLNPMHIPAVVAVGRLYALIWQVVRNRKQQQGRRDVKSEGMLQDLLDRNTGMRGIMKATSPSITSWLLIGLAANADWMARVRQEVEQAVRRHGKEDQSTEHVLDHLDVHACEHEFPLLEACLLESIRIAGPPLLFRKNIGPADIPIGDTGEVVPKGAYAMHYVEDAHQDPDIYPDPRRWDPARFLADRAEHRKAPMGYIGFGLGRRTCRKLGPCLRGTFELF</sequence>
<comment type="cofactor">
    <cofactor evidence="1 8">
        <name>heme</name>
        <dbReference type="ChEBI" id="CHEBI:30413"/>
    </cofactor>
</comment>
<evidence type="ECO:0000256" key="8">
    <source>
        <dbReference type="PIRSR" id="PIRSR602403-1"/>
    </source>
</evidence>
<accession>A0A319DNT8</accession>
<dbReference type="SUPFAM" id="SSF48264">
    <property type="entry name" value="Cytochrome P450"/>
    <property type="match status" value="1"/>
</dbReference>
<dbReference type="GO" id="GO:0020037">
    <property type="term" value="F:heme binding"/>
    <property type="evidence" value="ECO:0007669"/>
    <property type="project" value="InterPro"/>
</dbReference>
<evidence type="ECO:0000256" key="3">
    <source>
        <dbReference type="ARBA" id="ARBA00022617"/>
    </source>
</evidence>
<dbReference type="InterPro" id="IPR001128">
    <property type="entry name" value="Cyt_P450"/>
</dbReference>
<dbReference type="GO" id="GO:0005506">
    <property type="term" value="F:iron ion binding"/>
    <property type="evidence" value="ECO:0007669"/>
    <property type="project" value="InterPro"/>
</dbReference>
<evidence type="ECO:0000256" key="1">
    <source>
        <dbReference type="ARBA" id="ARBA00001971"/>
    </source>
</evidence>
<evidence type="ECO:0000256" key="6">
    <source>
        <dbReference type="ARBA" id="ARBA00023004"/>
    </source>
</evidence>
<keyword evidence="7" id="KW-0503">Monooxygenase</keyword>
<evidence type="ECO:0000256" key="2">
    <source>
        <dbReference type="ARBA" id="ARBA00010617"/>
    </source>
</evidence>
<keyword evidence="9" id="KW-0472">Membrane</keyword>
<evidence type="ECO:0000256" key="4">
    <source>
        <dbReference type="ARBA" id="ARBA00022723"/>
    </source>
</evidence>
<reference evidence="10 11" key="1">
    <citation type="submission" date="2018-02" db="EMBL/GenBank/DDBJ databases">
        <title>The genomes of Aspergillus section Nigri reveals drivers in fungal speciation.</title>
        <authorList>
            <consortium name="DOE Joint Genome Institute"/>
            <person name="Vesth T.C."/>
            <person name="Nybo J."/>
            <person name="Theobald S."/>
            <person name="Brandl J."/>
            <person name="Frisvad J.C."/>
            <person name="Nielsen K.F."/>
            <person name="Lyhne E.K."/>
            <person name="Kogle M.E."/>
            <person name="Kuo A."/>
            <person name="Riley R."/>
            <person name="Clum A."/>
            <person name="Nolan M."/>
            <person name="Lipzen A."/>
            <person name="Salamov A."/>
            <person name="Henrissat B."/>
            <person name="Wiebenga A."/>
            <person name="De vries R.P."/>
            <person name="Grigoriev I.V."/>
            <person name="Mortensen U.H."/>
            <person name="Andersen M.R."/>
            <person name="Baker S.E."/>
        </authorList>
    </citation>
    <scope>NUCLEOTIDE SEQUENCE [LARGE SCALE GENOMIC DNA]</scope>
    <source>
        <strain evidence="10 11">CBS 707.79</strain>
    </source>
</reference>
<dbReference type="VEuPathDB" id="FungiDB:BO71DRAFT_336038"/>
<protein>
    <submittedName>
        <fullName evidence="10">Cytochrome P450</fullName>
    </submittedName>
</protein>
<organism evidence="10 11">
    <name type="scientific">Aspergillus ellipticus CBS 707.79</name>
    <dbReference type="NCBI Taxonomy" id="1448320"/>
    <lineage>
        <taxon>Eukaryota</taxon>
        <taxon>Fungi</taxon>
        <taxon>Dikarya</taxon>
        <taxon>Ascomycota</taxon>
        <taxon>Pezizomycotina</taxon>
        <taxon>Eurotiomycetes</taxon>
        <taxon>Eurotiomycetidae</taxon>
        <taxon>Eurotiales</taxon>
        <taxon>Aspergillaceae</taxon>
        <taxon>Aspergillus</taxon>
        <taxon>Aspergillus subgen. Circumdati</taxon>
    </lineage>
</organism>
<gene>
    <name evidence="10" type="ORF">BO71DRAFT_336038</name>
</gene>
<dbReference type="Proteomes" id="UP000247810">
    <property type="component" value="Unassembled WGS sequence"/>
</dbReference>
<dbReference type="PRINTS" id="PR00465">
    <property type="entry name" value="EP450IV"/>
</dbReference>
<dbReference type="OrthoDB" id="1055148at2759"/>
<keyword evidence="9" id="KW-0812">Transmembrane</keyword>
<keyword evidence="11" id="KW-1185">Reference proteome</keyword>
<dbReference type="PANTHER" id="PTHR24304">
    <property type="entry name" value="CYTOCHROME P450 FAMILY 7"/>
    <property type="match status" value="1"/>
</dbReference>
<proteinExistence type="inferred from homology"/>
<evidence type="ECO:0000313" key="10">
    <source>
        <dbReference type="EMBL" id="PYH89728.1"/>
    </source>
</evidence>
<dbReference type="Gene3D" id="1.10.630.10">
    <property type="entry name" value="Cytochrome P450"/>
    <property type="match status" value="1"/>
</dbReference>
<feature type="binding site" description="axial binding residue" evidence="8">
    <location>
        <position position="429"/>
    </location>
    <ligand>
        <name>heme</name>
        <dbReference type="ChEBI" id="CHEBI:30413"/>
    </ligand>
    <ligandPart>
        <name>Fe</name>
        <dbReference type="ChEBI" id="CHEBI:18248"/>
    </ligandPart>
</feature>
<keyword evidence="6 8" id="KW-0408">Iron</keyword>
<dbReference type="STRING" id="1448320.A0A319DNT8"/>
<keyword evidence="9" id="KW-1133">Transmembrane helix</keyword>
<comment type="similarity">
    <text evidence="2">Belongs to the cytochrome P450 family.</text>
</comment>
<name>A0A319DNT8_9EURO</name>
<dbReference type="AlphaFoldDB" id="A0A319DNT8"/>
<dbReference type="EMBL" id="KZ826014">
    <property type="protein sequence ID" value="PYH89728.1"/>
    <property type="molecule type" value="Genomic_DNA"/>
</dbReference>
<evidence type="ECO:0000256" key="7">
    <source>
        <dbReference type="ARBA" id="ARBA00023033"/>
    </source>
</evidence>
<dbReference type="GO" id="GO:0016705">
    <property type="term" value="F:oxidoreductase activity, acting on paired donors, with incorporation or reduction of molecular oxygen"/>
    <property type="evidence" value="ECO:0007669"/>
    <property type="project" value="InterPro"/>
</dbReference>